<dbReference type="GO" id="GO:0008413">
    <property type="term" value="F:8-oxo-7,8-dihydroguanosine triphosphate pyrophosphatase activity"/>
    <property type="evidence" value="ECO:0007669"/>
    <property type="project" value="TreeGrafter"/>
</dbReference>
<dbReference type="RefSeq" id="WP_276204614.1">
    <property type="nucleotide sequence ID" value="NZ_CP014168.1"/>
</dbReference>
<evidence type="ECO:0000256" key="8">
    <source>
        <dbReference type="ARBA" id="ARBA00022842"/>
    </source>
</evidence>
<keyword evidence="4" id="KW-0235">DNA replication</keyword>
<dbReference type="PRINTS" id="PR00502">
    <property type="entry name" value="NUDIXFAMILY"/>
</dbReference>
<evidence type="ECO:0000259" key="18">
    <source>
        <dbReference type="PROSITE" id="PS51462"/>
    </source>
</evidence>
<protein>
    <recommendedName>
        <fullName evidence="13">8-oxo-dGTP diphosphatase</fullName>
        <ecNumber evidence="12">3.6.1.55</ecNumber>
    </recommendedName>
    <alternativeName>
        <fullName evidence="16">7,8-dihydro-8-oxoguanine-triphosphatase</fullName>
    </alternativeName>
    <alternativeName>
        <fullName evidence="15">Mutator protein MutT</fullName>
    </alternativeName>
    <alternativeName>
        <fullName evidence="14">dGTP pyrophosphohydrolase</fullName>
    </alternativeName>
</protein>
<evidence type="ECO:0000256" key="2">
    <source>
        <dbReference type="ARBA" id="ARBA00005582"/>
    </source>
</evidence>
<evidence type="ECO:0000256" key="5">
    <source>
        <dbReference type="ARBA" id="ARBA00022723"/>
    </source>
</evidence>
<evidence type="ECO:0000256" key="15">
    <source>
        <dbReference type="ARBA" id="ARBA00041979"/>
    </source>
</evidence>
<dbReference type="Pfam" id="PF00293">
    <property type="entry name" value="NUDIX"/>
    <property type="match status" value="1"/>
</dbReference>
<dbReference type="EC" id="3.6.1.55" evidence="12"/>
<evidence type="ECO:0000256" key="7">
    <source>
        <dbReference type="ARBA" id="ARBA00022801"/>
    </source>
</evidence>
<evidence type="ECO:0000256" key="3">
    <source>
        <dbReference type="ARBA" id="ARBA00022457"/>
    </source>
</evidence>
<keyword evidence="9" id="KW-0234">DNA repair</keyword>
<evidence type="ECO:0000256" key="12">
    <source>
        <dbReference type="ARBA" id="ARBA00038905"/>
    </source>
</evidence>
<evidence type="ECO:0000256" key="16">
    <source>
        <dbReference type="ARBA" id="ARBA00042798"/>
    </source>
</evidence>
<dbReference type="GO" id="GO:0044715">
    <property type="term" value="F:8-oxo-dGDP phosphatase activity"/>
    <property type="evidence" value="ECO:0007669"/>
    <property type="project" value="TreeGrafter"/>
</dbReference>
<proteinExistence type="inferred from homology"/>
<dbReference type="AlphaFoldDB" id="A0A1B3ZH83"/>
<sequence length="140" mass="15083">MDNTAVLLVVAAALTDPQGQILVQRRPAGKAMAGLWEFPGGKVEPGEAPEAALVRELAEELGVNVATEDLTPLAFATAPVGERTLLLLLYRCDRWQGEPQPIDADALDWRRPSALRDLAMPPADLPFIDALAAFESRALE</sequence>
<evidence type="ECO:0000256" key="4">
    <source>
        <dbReference type="ARBA" id="ARBA00022705"/>
    </source>
</evidence>
<evidence type="ECO:0000256" key="11">
    <source>
        <dbReference type="ARBA" id="ARBA00036904"/>
    </source>
</evidence>
<dbReference type="GO" id="GO:0046872">
    <property type="term" value="F:metal ion binding"/>
    <property type="evidence" value="ECO:0007669"/>
    <property type="project" value="UniProtKB-KW"/>
</dbReference>
<dbReference type="EMBL" id="CP014168">
    <property type="protein sequence ID" value="AOH86776.1"/>
    <property type="molecule type" value="Genomic_DNA"/>
</dbReference>
<evidence type="ECO:0000256" key="17">
    <source>
        <dbReference type="RuleBase" id="RU003476"/>
    </source>
</evidence>
<keyword evidence="8" id="KW-0460">Magnesium</keyword>
<comment type="cofactor">
    <cofactor evidence="1">
        <name>Mg(2+)</name>
        <dbReference type="ChEBI" id="CHEBI:18420"/>
    </cofactor>
</comment>
<dbReference type="InterPro" id="IPR020084">
    <property type="entry name" value="NUDIX_hydrolase_CS"/>
</dbReference>
<dbReference type="Gene3D" id="3.90.79.10">
    <property type="entry name" value="Nucleoside Triphosphate Pyrophosphohydrolase"/>
    <property type="match status" value="1"/>
</dbReference>
<dbReference type="GO" id="GO:0006281">
    <property type="term" value="P:DNA repair"/>
    <property type="evidence" value="ECO:0007669"/>
    <property type="project" value="UniProtKB-KW"/>
</dbReference>
<keyword evidence="7 17" id="KW-0378">Hydrolase</keyword>
<dbReference type="InterPro" id="IPR020476">
    <property type="entry name" value="Nudix_hydrolase"/>
</dbReference>
<reference evidence="19 20" key="1">
    <citation type="submission" date="2016-01" db="EMBL/GenBank/DDBJ databases">
        <title>Complete genome and mega plasmid sequence of Sphingomonas panacis DCY99 elicits systemic resistance in rice to Xanthomonas oryzae.</title>
        <authorList>
            <person name="Kim Y.J."/>
            <person name="Yang D.C."/>
            <person name="Sing P."/>
        </authorList>
    </citation>
    <scope>NUCLEOTIDE SEQUENCE [LARGE SCALE GENOMIC DNA]</scope>
    <source>
        <strain evidence="19 20">DCY99</strain>
    </source>
</reference>
<evidence type="ECO:0000256" key="6">
    <source>
        <dbReference type="ARBA" id="ARBA00022763"/>
    </source>
</evidence>
<dbReference type="GO" id="GO:0044716">
    <property type="term" value="F:8-oxo-GDP phosphatase activity"/>
    <property type="evidence" value="ECO:0007669"/>
    <property type="project" value="TreeGrafter"/>
</dbReference>
<dbReference type="CDD" id="cd03425">
    <property type="entry name" value="NUDIX_MutT_NudA_like"/>
    <property type="match status" value="1"/>
</dbReference>
<evidence type="ECO:0000256" key="10">
    <source>
        <dbReference type="ARBA" id="ARBA00035861"/>
    </source>
</evidence>
<keyword evidence="3" id="KW-0515">Mutator protein</keyword>
<gene>
    <name evidence="19" type="ORF">AWL63_13555</name>
</gene>
<name>A0A1B3ZH83_9SPHN</name>
<evidence type="ECO:0000256" key="13">
    <source>
        <dbReference type="ARBA" id="ARBA00040794"/>
    </source>
</evidence>
<keyword evidence="6" id="KW-0227">DNA damage</keyword>
<dbReference type="PANTHER" id="PTHR47707">
    <property type="entry name" value="8-OXO-DGTP DIPHOSPHATASE"/>
    <property type="match status" value="1"/>
</dbReference>
<keyword evidence="5" id="KW-0479">Metal-binding</keyword>
<dbReference type="Proteomes" id="UP000094256">
    <property type="component" value="Chromosome"/>
</dbReference>
<dbReference type="InterPro" id="IPR015797">
    <property type="entry name" value="NUDIX_hydrolase-like_dom_sf"/>
</dbReference>
<dbReference type="PROSITE" id="PS51462">
    <property type="entry name" value="NUDIX"/>
    <property type="match status" value="1"/>
</dbReference>
<dbReference type="PROSITE" id="PS00893">
    <property type="entry name" value="NUDIX_BOX"/>
    <property type="match status" value="1"/>
</dbReference>
<comment type="catalytic activity">
    <reaction evidence="11">
        <text>8-oxo-GTP + H2O = 8-oxo-GMP + diphosphate + H(+)</text>
        <dbReference type="Rhea" id="RHEA:67616"/>
        <dbReference type="ChEBI" id="CHEBI:15377"/>
        <dbReference type="ChEBI" id="CHEBI:15378"/>
        <dbReference type="ChEBI" id="CHEBI:33019"/>
        <dbReference type="ChEBI" id="CHEBI:143553"/>
        <dbReference type="ChEBI" id="CHEBI:145694"/>
    </reaction>
</comment>
<dbReference type="KEGG" id="span:AWL63_13555"/>
<evidence type="ECO:0000256" key="14">
    <source>
        <dbReference type="ARBA" id="ARBA00041592"/>
    </source>
</evidence>
<feature type="domain" description="Nudix hydrolase" evidence="18">
    <location>
        <begin position="5"/>
        <end position="135"/>
    </location>
</feature>
<comment type="catalytic activity">
    <reaction evidence="10">
        <text>8-oxo-dGTP + H2O = 8-oxo-dGMP + diphosphate + H(+)</text>
        <dbReference type="Rhea" id="RHEA:31575"/>
        <dbReference type="ChEBI" id="CHEBI:15377"/>
        <dbReference type="ChEBI" id="CHEBI:15378"/>
        <dbReference type="ChEBI" id="CHEBI:33019"/>
        <dbReference type="ChEBI" id="CHEBI:63224"/>
        <dbReference type="ChEBI" id="CHEBI:77896"/>
        <dbReference type="EC" id="3.6.1.55"/>
    </reaction>
</comment>
<evidence type="ECO:0000313" key="19">
    <source>
        <dbReference type="EMBL" id="AOH86776.1"/>
    </source>
</evidence>
<evidence type="ECO:0000313" key="20">
    <source>
        <dbReference type="Proteomes" id="UP000094256"/>
    </source>
</evidence>
<dbReference type="InterPro" id="IPR000086">
    <property type="entry name" value="NUDIX_hydrolase_dom"/>
</dbReference>
<organism evidence="19 20">
    <name type="scientific">Sphingomonas panacis</name>
    <dbReference type="NCBI Taxonomy" id="1560345"/>
    <lineage>
        <taxon>Bacteria</taxon>
        <taxon>Pseudomonadati</taxon>
        <taxon>Pseudomonadota</taxon>
        <taxon>Alphaproteobacteria</taxon>
        <taxon>Sphingomonadales</taxon>
        <taxon>Sphingomonadaceae</taxon>
        <taxon>Sphingomonas</taxon>
    </lineage>
</organism>
<dbReference type="GO" id="GO:0035539">
    <property type="term" value="F:8-oxo-7,8-dihydrodeoxyguanosine triphosphate pyrophosphatase activity"/>
    <property type="evidence" value="ECO:0007669"/>
    <property type="project" value="UniProtKB-EC"/>
</dbReference>
<dbReference type="STRING" id="1560345.AWL63_13555"/>
<evidence type="ECO:0000256" key="1">
    <source>
        <dbReference type="ARBA" id="ARBA00001946"/>
    </source>
</evidence>
<accession>A0A1B3ZH83</accession>
<dbReference type="SUPFAM" id="SSF55811">
    <property type="entry name" value="Nudix"/>
    <property type="match status" value="1"/>
</dbReference>
<comment type="similarity">
    <text evidence="2 17">Belongs to the Nudix hydrolase family.</text>
</comment>
<keyword evidence="20" id="KW-1185">Reference proteome</keyword>
<dbReference type="InterPro" id="IPR047127">
    <property type="entry name" value="MutT-like"/>
</dbReference>
<dbReference type="GO" id="GO:0006260">
    <property type="term" value="P:DNA replication"/>
    <property type="evidence" value="ECO:0007669"/>
    <property type="project" value="UniProtKB-KW"/>
</dbReference>
<evidence type="ECO:0000256" key="9">
    <source>
        <dbReference type="ARBA" id="ARBA00023204"/>
    </source>
</evidence>
<dbReference type="PANTHER" id="PTHR47707:SF1">
    <property type="entry name" value="NUDIX HYDROLASE FAMILY PROTEIN"/>
    <property type="match status" value="1"/>
</dbReference>